<accession>A0ABQ6PRE2</accession>
<dbReference type="EMBL" id="BTPD01000007">
    <property type="protein sequence ID" value="GMQ29753.1"/>
    <property type="molecule type" value="Genomic_DNA"/>
</dbReference>
<dbReference type="SUPFAM" id="SSF141694">
    <property type="entry name" value="AF2212/PG0164-like"/>
    <property type="match status" value="1"/>
</dbReference>
<evidence type="ECO:0008006" key="3">
    <source>
        <dbReference type="Google" id="ProtNLM"/>
    </source>
</evidence>
<evidence type="ECO:0000313" key="1">
    <source>
        <dbReference type="EMBL" id="GMQ29753.1"/>
    </source>
</evidence>
<keyword evidence="2" id="KW-1185">Reference proteome</keyword>
<reference evidence="1 2" key="1">
    <citation type="submission" date="2023-08" db="EMBL/GenBank/DDBJ databases">
        <title>Draft genome sequence of Algoriphagus confluentis.</title>
        <authorList>
            <person name="Takatani N."/>
            <person name="Hosokawa M."/>
            <person name="Sawabe T."/>
        </authorList>
    </citation>
    <scope>NUCLEOTIDE SEQUENCE [LARGE SCALE GENOMIC DNA]</scope>
    <source>
        <strain evidence="1 2">NBRC 111222</strain>
    </source>
</reference>
<proteinExistence type="predicted"/>
<gene>
    <name evidence="1" type="ORF">Aconfl_23960</name>
</gene>
<dbReference type="Proteomes" id="UP001338309">
    <property type="component" value="Unassembled WGS sequence"/>
</dbReference>
<comment type="caution">
    <text evidence="1">The sequence shown here is derived from an EMBL/GenBank/DDBJ whole genome shotgun (WGS) entry which is preliminary data.</text>
</comment>
<dbReference type="Pfam" id="PF13376">
    <property type="entry name" value="OmdA"/>
    <property type="match status" value="1"/>
</dbReference>
<evidence type="ECO:0000313" key="2">
    <source>
        <dbReference type="Proteomes" id="UP001338309"/>
    </source>
</evidence>
<name>A0ABQ6PRE2_9BACT</name>
<organism evidence="1 2">
    <name type="scientific">Algoriphagus confluentis</name>
    <dbReference type="NCBI Taxonomy" id="1697556"/>
    <lineage>
        <taxon>Bacteria</taxon>
        <taxon>Pseudomonadati</taxon>
        <taxon>Bacteroidota</taxon>
        <taxon>Cytophagia</taxon>
        <taxon>Cytophagales</taxon>
        <taxon>Cyclobacteriaceae</taxon>
        <taxon>Algoriphagus</taxon>
    </lineage>
</organism>
<protein>
    <recommendedName>
        <fullName evidence="3">DUF1905 domain-containing protein</fullName>
    </recommendedName>
</protein>
<sequence>MEFNPAMLSFSDTQVIGQLEPRKGGYFFLKLSAEIVNRWENKKSTRLICILEDNLSFRCGLNHLGDGNFFIILATRHLEELGKSLGDRIRFEVYPDPDPLGVEIPEVLEILLTQDEAIKKAFEELTDGKKRSLIYSIAKIKNLDLQIEKVMAFLTLQKSIKNRR</sequence>